<sequence length="196" mass="21182">MILLAGPNGAGKSTLYWTRVAPAFAGPFVNADVIQRDELGDDSPEASYRAAEMAADRRSAILSKGGDLATETVFSHPSKLDLIREARAKGYTVWVMHVGVDSPDLSVARVAHRVRTGGHAVPEAKIRERHERSAPLIRGAVGLADMGLVYDNSVAGQNPKLILTFRQGYLLTVRPSPPAWIRQAYAAELAGWKEPA</sequence>
<dbReference type="RefSeq" id="WP_242690353.1">
    <property type="nucleotide sequence ID" value="NZ_JAFNAW010000073.1"/>
</dbReference>
<gene>
    <name evidence="1" type="ORF">ACFOD7_07125</name>
</gene>
<dbReference type="Proteomes" id="UP001595557">
    <property type="component" value="Unassembled WGS sequence"/>
</dbReference>
<protein>
    <submittedName>
        <fullName evidence="1">Zeta toxin family protein</fullName>
    </submittedName>
</protein>
<dbReference type="SUPFAM" id="SSF52540">
    <property type="entry name" value="P-loop containing nucleoside triphosphate hydrolases"/>
    <property type="match status" value="1"/>
</dbReference>
<evidence type="ECO:0000313" key="1">
    <source>
        <dbReference type="EMBL" id="MFC3167817.1"/>
    </source>
</evidence>
<dbReference type="Gene3D" id="3.40.50.300">
    <property type="entry name" value="P-loop containing nucleotide triphosphate hydrolases"/>
    <property type="match status" value="1"/>
</dbReference>
<organism evidence="1 2">
    <name type="scientific">Paracoccus fontiphilus</name>
    <dbReference type="NCBI Taxonomy" id="1815556"/>
    <lineage>
        <taxon>Bacteria</taxon>
        <taxon>Pseudomonadati</taxon>
        <taxon>Pseudomonadota</taxon>
        <taxon>Alphaproteobacteria</taxon>
        <taxon>Rhodobacterales</taxon>
        <taxon>Paracoccaceae</taxon>
        <taxon>Paracoccus</taxon>
    </lineage>
</organism>
<comment type="caution">
    <text evidence="1">The sequence shown here is derived from an EMBL/GenBank/DDBJ whole genome shotgun (WGS) entry which is preliminary data.</text>
</comment>
<dbReference type="EMBL" id="JBHRTE010000032">
    <property type="protein sequence ID" value="MFC3167817.1"/>
    <property type="molecule type" value="Genomic_DNA"/>
</dbReference>
<reference evidence="2" key="1">
    <citation type="journal article" date="2019" name="Int. J. Syst. Evol. Microbiol.">
        <title>The Global Catalogue of Microorganisms (GCM) 10K type strain sequencing project: providing services to taxonomists for standard genome sequencing and annotation.</title>
        <authorList>
            <consortium name="The Broad Institute Genomics Platform"/>
            <consortium name="The Broad Institute Genome Sequencing Center for Infectious Disease"/>
            <person name="Wu L."/>
            <person name="Ma J."/>
        </authorList>
    </citation>
    <scope>NUCLEOTIDE SEQUENCE [LARGE SCALE GENOMIC DNA]</scope>
    <source>
        <strain evidence="2">KCTC 52239</strain>
    </source>
</reference>
<keyword evidence="2" id="KW-1185">Reference proteome</keyword>
<dbReference type="PANTHER" id="PTHR39206:SF1">
    <property type="entry name" value="SLL8004 PROTEIN"/>
    <property type="match status" value="1"/>
</dbReference>
<evidence type="ECO:0000313" key="2">
    <source>
        <dbReference type="Proteomes" id="UP001595557"/>
    </source>
</evidence>
<dbReference type="PANTHER" id="PTHR39206">
    <property type="entry name" value="SLL8004 PROTEIN"/>
    <property type="match status" value="1"/>
</dbReference>
<dbReference type="InterPro" id="IPR027417">
    <property type="entry name" value="P-loop_NTPase"/>
</dbReference>
<dbReference type="Pfam" id="PF13671">
    <property type="entry name" value="AAA_33"/>
    <property type="match status" value="1"/>
</dbReference>
<proteinExistence type="predicted"/>
<name>A0ABV7IB27_9RHOB</name>
<accession>A0ABV7IB27</accession>